<evidence type="ECO:0000313" key="2">
    <source>
        <dbReference type="EMBL" id="CAJ72698.1"/>
    </source>
</evidence>
<evidence type="ECO:0000313" key="3">
    <source>
        <dbReference type="EMBL" id="QII09922.1"/>
    </source>
</evidence>
<name>Q1Q030_KUEST</name>
<dbReference type="AlphaFoldDB" id="Q1Q030"/>
<accession>Q1Q030</accession>
<organism evidence="2">
    <name type="scientific">Kuenenia stuttgartiensis</name>
    <dbReference type="NCBI Taxonomy" id="174633"/>
    <lineage>
        <taxon>Bacteria</taxon>
        <taxon>Pseudomonadati</taxon>
        <taxon>Planctomycetota</taxon>
        <taxon>Candidatus Brocadiia</taxon>
        <taxon>Candidatus Brocadiales</taxon>
        <taxon>Candidatus Brocadiaceae</taxon>
        <taxon>Candidatus Kuenenia</taxon>
    </lineage>
</organism>
<evidence type="ECO:0000313" key="4">
    <source>
        <dbReference type="Proteomes" id="UP000501926"/>
    </source>
</evidence>
<dbReference type="Gene3D" id="3.40.50.150">
    <property type="entry name" value="Vaccinia Virus protein VP39"/>
    <property type="match status" value="1"/>
</dbReference>
<reference evidence="2" key="2">
    <citation type="submission" date="2006-01" db="EMBL/GenBank/DDBJ databases">
        <authorList>
            <person name="Genoscope"/>
        </authorList>
    </citation>
    <scope>NUCLEOTIDE SEQUENCE</scope>
</reference>
<reference evidence="2" key="1">
    <citation type="journal article" date="2006" name="Nature">
        <title>Deciphering the evolution and metabolism of an anammox bacterium from a community genome.</title>
        <authorList>
            <person name="Strous M."/>
            <person name="Pelletier E."/>
            <person name="Mangenot S."/>
            <person name="Rattei T."/>
            <person name="Lehner A."/>
            <person name="Taylor M.W."/>
            <person name="Horn M."/>
            <person name="Daims H."/>
            <person name="Bartol-Mavel D."/>
            <person name="Wincker P."/>
            <person name="Barbe V."/>
            <person name="Fonknechten N."/>
            <person name="Vallenet D."/>
            <person name="Segurens B."/>
            <person name="Schenowitz-Truong C."/>
            <person name="Medigue C."/>
            <person name="Collingro A."/>
            <person name="Snel B."/>
            <person name="Dutilh B.E."/>
            <person name="OpDenCamp H.J.M."/>
            <person name="vanDerDrift C."/>
            <person name="Cirpus I."/>
            <person name="vanDePas-Schoonen K.T."/>
            <person name="Harhangi H.R."/>
            <person name="vanNiftrik L."/>
            <person name="Schmid M."/>
            <person name="Keltjens J."/>
            <person name="vanDeVossenberg J."/>
            <person name="Kartal B."/>
            <person name="Meier H."/>
            <person name="Frishman D."/>
            <person name="Huynen M.A."/>
            <person name="Mewes H."/>
            <person name="Weissenbach J."/>
            <person name="Jetten M.S.M."/>
            <person name="Wagner M."/>
            <person name="LePaslier D."/>
        </authorList>
    </citation>
    <scope>NUCLEOTIDE SEQUENCE</scope>
</reference>
<dbReference type="InterPro" id="IPR013216">
    <property type="entry name" value="Methyltransf_11"/>
</dbReference>
<dbReference type="InterPro" id="IPR029063">
    <property type="entry name" value="SAM-dependent_MTases_sf"/>
</dbReference>
<dbReference type="PROSITE" id="PS00092">
    <property type="entry name" value="N6_MTASE"/>
    <property type="match status" value="1"/>
</dbReference>
<dbReference type="Pfam" id="PF08241">
    <property type="entry name" value="Methyltransf_11"/>
    <property type="match status" value="1"/>
</dbReference>
<sequence>MILCRCYYKQRVYSMSYYHQLEHWASGFKSKPAQDSHVAVIQASATALPYKDNFFDAVFTDPPYYDNVPYSYLSDF</sequence>
<dbReference type="InterPro" id="IPR002052">
    <property type="entry name" value="DNA_methylase_N6_adenine_CS"/>
</dbReference>
<feature type="domain" description="Methyltransferase type 11" evidence="1">
    <location>
        <begin position="10"/>
        <end position="59"/>
    </location>
</feature>
<dbReference type="EMBL" id="CT573072">
    <property type="protein sequence ID" value="CAJ72698.1"/>
    <property type="molecule type" value="Genomic_DNA"/>
</dbReference>
<dbReference type="EMBL" id="CP049055">
    <property type="protein sequence ID" value="QII09922.1"/>
    <property type="molecule type" value="Genomic_DNA"/>
</dbReference>
<gene>
    <name evidence="3" type="ORF">KsCSTR_05430</name>
    <name evidence="2" type="ORF">kustd1953</name>
</gene>
<dbReference type="GO" id="GO:0032259">
    <property type="term" value="P:methylation"/>
    <property type="evidence" value="ECO:0007669"/>
    <property type="project" value="InterPro"/>
</dbReference>
<protein>
    <recommendedName>
        <fullName evidence="1">Methyltransferase type 11 domain-containing protein</fullName>
    </recommendedName>
</protein>
<evidence type="ECO:0000259" key="1">
    <source>
        <dbReference type="Pfam" id="PF08241"/>
    </source>
</evidence>
<dbReference type="GO" id="GO:0003676">
    <property type="term" value="F:nucleic acid binding"/>
    <property type="evidence" value="ECO:0007669"/>
    <property type="project" value="InterPro"/>
</dbReference>
<dbReference type="GO" id="GO:0008757">
    <property type="term" value="F:S-adenosylmethionine-dependent methyltransferase activity"/>
    <property type="evidence" value="ECO:0007669"/>
    <property type="project" value="InterPro"/>
</dbReference>
<dbReference type="Proteomes" id="UP000501926">
    <property type="component" value="Chromosome"/>
</dbReference>
<reference evidence="3 4" key="3">
    <citation type="submission" date="2020-02" db="EMBL/GenBank/DDBJ databases">
        <title>Newly sequenced genome of strain CSTR1 showed variability in Candidatus Kuenenia stuttgartiensis genomes.</title>
        <authorList>
            <person name="Ding C."/>
            <person name="Adrian L."/>
        </authorList>
    </citation>
    <scope>NUCLEOTIDE SEQUENCE [LARGE SCALE GENOMIC DNA]</scope>
    <source>
        <strain evidence="3 4">CSTR1</strain>
    </source>
</reference>
<dbReference type="SUPFAM" id="SSF53335">
    <property type="entry name" value="S-adenosyl-L-methionine-dependent methyltransferases"/>
    <property type="match status" value="1"/>
</dbReference>
<proteinExistence type="predicted"/>